<accession>A0A1I1H000</accession>
<feature type="domain" description="Nucleotidyl transferase" evidence="3">
    <location>
        <begin position="2"/>
        <end position="231"/>
    </location>
</feature>
<reference evidence="4 5" key="1">
    <citation type="submission" date="2016-10" db="EMBL/GenBank/DDBJ databases">
        <authorList>
            <person name="de Groot N.N."/>
        </authorList>
    </citation>
    <scope>NUCLEOTIDE SEQUENCE [LARGE SCALE GENOMIC DNA]</scope>
    <source>
        <strain evidence="4 5">DSM 6793</strain>
    </source>
</reference>
<dbReference type="PANTHER" id="PTHR43584:SF5">
    <property type="entry name" value="PROTEIN LICC"/>
    <property type="match status" value="1"/>
</dbReference>
<dbReference type="Pfam" id="PF00483">
    <property type="entry name" value="NTP_transferase"/>
    <property type="match status" value="1"/>
</dbReference>
<keyword evidence="1 4" id="KW-0808">Transferase</keyword>
<keyword evidence="5" id="KW-1185">Reference proteome</keyword>
<dbReference type="Proteomes" id="UP000199514">
    <property type="component" value="Unassembled WGS sequence"/>
</dbReference>
<keyword evidence="2" id="KW-0548">Nucleotidyltransferase</keyword>
<evidence type="ECO:0000313" key="5">
    <source>
        <dbReference type="Proteomes" id="UP000199514"/>
    </source>
</evidence>
<dbReference type="AlphaFoldDB" id="A0A1I1H000"/>
<gene>
    <name evidence="4" type="ORF">SAMN05421780_103159</name>
</gene>
<name>A0A1I1H000_9BACT</name>
<proteinExistence type="predicted"/>
<dbReference type="EMBL" id="FOLE01000003">
    <property type="protein sequence ID" value="SFC17377.1"/>
    <property type="molecule type" value="Genomic_DNA"/>
</dbReference>
<dbReference type="PANTHER" id="PTHR43584">
    <property type="entry name" value="NUCLEOTIDYL TRANSFERASE"/>
    <property type="match status" value="1"/>
</dbReference>
<evidence type="ECO:0000256" key="1">
    <source>
        <dbReference type="ARBA" id="ARBA00022679"/>
    </source>
</evidence>
<evidence type="ECO:0000313" key="4">
    <source>
        <dbReference type="EMBL" id="SFC17377.1"/>
    </source>
</evidence>
<dbReference type="InterPro" id="IPR005835">
    <property type="entry name" value="NTP_transferase_dom"/>
</dbReference>
<dbReference type="InterPro" id="IPR016873">
    <property type="entry name" value="Caps_polysacc_synth_BcbE_prd"/>
</dbReference>
<dbReference type="Gene3D" id="3.90.550.10">
    <property type="entry name" value="Spore Coat Polysaccharide Biosynthesis Protein SpsA, Chain A"/>
    <property type="match status" value="1"/>
</dbReference>
<protein>
    <submittedName>
        <fullName evidence="4">Nucleotidyl transferase</fullName>
    </submittedName>
</protein>
<dbReference type="GO" id="GO:0016779">
    <property type="term" value="F:nucleotidyltransferase activity"/>
    <property type="evidence" value="ECO:0007669"/>
    <property type="project" value="UniProtKB-KW"/>
</dbReference>
<dbReference type="SUPFAM" id="SSF53448">
    <property type="entry name" value="Nucleotide-diphospho-sugar transferases"/>
    <property type="match status" value="1"/>
</dbReference>
<organism evidence="4 5">
    <name type="scientific">Flexibacter flexilis DSM 6793</name>
    <dbReference type="NCBI Taxonomy" id="927664"/>
    <lineage>
        <taxon>Bacteria</taxon>
        <taxon>Pseudomonadati</taxon>
        <taxon>Bacteroidota</taxon>
        <taxon>Cytophagia</taxon>
        <taxon>Cytophagales</taxon>
        <taxon>Flexibacteraceae</taxon>
        <taxon>Flexibacter</taxon>
    </lineage>
</organism>
<evidence type="ECO:0000256" key="2">
    <source>
        <dbReference type="ARBA" id="ARBA00022695"/>
    </source>
</evidence>
<dbReference type="InterPro" id="IPR050065">
    <property type="entry name" value="GlmU-like"/>
</dbReference>
<dbReference type="PIRSF" id="PIRSF028162">
    <property type="entry name" value="BcbE_prd"/>
    <property type="match status" value="1"/>
</dbReference>
<evidence type="ECO:0000259" key="3">
    <source>
        <dbReference type="Pfam" id="PF00483"/>
    </source>
</evidence>
<dbReference type="STRING" id="927664.SAMN05421780_103159"/>
<sequence length="246" mass="27959">MAGEGSRYKQEGYTTPKPLIEVMGVPMVVRAAQSLPKADHYIFVCRDFHITEYQIDKELKKWFPNSTVIAIDYLTEGQASTCLLAKEYINNDEPLVIGASDNGMIWEETAFAKTFEASDAQVWTFRHNVTVVPKPEQYGWVAVDNEQNATKVSVKIPISDNPLQDHAVIGAFSFKKGSDFVKAAESMIAKNRRIKGEFYVDELMNELIESGQKVKAFEADKYICWGTPDDLRTFQYWEGFFAKLKK</sequence>
<dbReference type="InterPro" id="IPR029044">
    <property type="entry name" value="Nucleotide-diphossugar_trans"/>
</dbReference>